<accession>A0A7U9KYY6</accession>
<evidence type="ECO:0000313" key="2">
    <source>
        <dbReference type="Proteomes" id="UP000287830"/>
    </source>
</evidence>
<proteinExistence type="predicted"/>
<reference evidence="1 2" key="1">
    <citation type="submission" date="2018-11" db="EMBL/GenBank/DDBJ databases">
        <title>Whole genome sequence of Streptomyces chrestomyceticus NBRC 13444(T).</title>
        <authorList>
            <person name="Komaki H."/>
            <person name="Tamura T."/>
        </authorList>
    </citation>
    <scope>NUCLEOTIDE SEQUENCE [LARGE SCALE GENOMIC DNA]</scope>
    <source>
        <strain evidence="1 2">NBRC 13444</strain>
    </source>
</reference>
<dbReference type="GeneID" id="95626845"/>
<sequence>MSAAQNAADAIQRLVEAANEYGLRSPEADSAARIVNVLLDAAHAAGATEDDIKNARG</sequence>
<evidence type="ECO:0000313" key="1">
    <source>
        <dbReference type="EMBL" id="GCD37961.1"/>
    </source>
</evidence>
<dbReference type="EMBL" id="BHZC01000001">
    <property type="protein sequence ID" value="GCD37961.1"/>
    <property type="molecule type" value="Genomic_DNA"/>
</dbReference>
<comment type="caution">
    <text evidence="1">The sequence shown here is derived from an EMBL/GenBank/DDBJ whole genome shotgun (WGS) entry which is preliminary data.</text>
</comment>
<gene>
    <name evidence="1" type="ORF">OEIGOIKO_05771</name>
</gene>
<protein>
    <submittedName>
        <fullName evidence="1">Uncharacterized protein</fullName>
    </submittedName>
</protein>
<dbReference type="AlphaFoldDB" id="A0A7U9KYY6"/>
<dbReference type="RefSeq" id="WP_154806408.1">
    <property type="nucleotide sequence ID" value="NZ_BHZC01000001.1"/>
</dbReference>
<dbReference type="Proteomes" id="UP000287830">
    <property type="component" value="Unassembled WGS sequence"/>
</dbReference>
<organism evidence="1 2">
    <name type="scientific">Streptomyces chrestomyceticus JCM 4735</name>
    <dbReference type="NCBI Taxonomy" id="1306181"/>
    <lineage>
        <taxon>Bacteria</taxon>
        <taxon>Bacillati</taxon>
        <taxon>Actinomycetota</taxon>
        <taxon>Actinomycetes</taxon>
        <taxon>Kitasatosporales</taxon>
        <taxon>Streptomycetaceae</taxon>
        <taxon>Streptomyces</taxon>
    </lineage>
</organism>
<name>A0A7U9KYY6_9ACTN</name>